<dbReference type="InterPro" id="IPR018688">
    <property type="entry name" value="PpoB2-like"/>
</dbReference>
<protein>
    <submittedName>
        <fullName evidence="2">DUF2182 domain-containing protein</fullName>
    </submittedName>
</protein>
<evidence type="ECO:0000256" key="1">
    <source>
        <dbReference type="SAM" id="Phobius"/>
    </source>
</evidence>
<keyword evidence="1" id="KW-1133">Transmembrane helix</keyword>
<sequence>MAMMTPAVWTPGYAVLMFLMGWVMMVAMMLSSAAPMILLFATVNRKQNEIGHPHVATSIFAVGYLAAWAGFSLVTLILQCGLEQSGILSPMLVGTSVVFDGVLLLAAGAYQRTPIKHACLRHCRSPLALLSTHWRRGGPWRATHGPSVRRFPRRLLLVSHRAPIF</sequence>
<evidence type="ECO:0000313" key="3">
    <source>
        <dbReference type="Proteomes" id="UP001519667"/>
    </source>
</evidence>
<accession>A0ABS5XHL1</accession>
<reference evidence="2 3" key="1">
    <citation type="submission" date="2021-04" db="EMBL/GenBank/DDBJ databases">
        <title>Pseudomonas boanensis sp. nov., a bacterium isolated from river water used for household purposes in Boane District, Mozambique.</title>
        <authorList>
            <person name="Nicklasson M."/>
            <person name="Martin-Rodriguez A.J."/>
            <person name="Thorell K."/>
            <person name="Neves L."/>
            <person name="Mussagy A."/>
            <person name="Rydberg H.A."/>
            <person name="Hernroth B."/>
            <person name="Svensson-Stadler L."/>
            <person name="Sjoling A."/>
        </authorList>
    </citation>
    <scope>NUCLEOTIDE SEQUENCE [LARGE SCALE GENOMIC DNA]</scope>
    <source>
        <strain evidence="2 3">DB1</strain>
    </source>
</reference>
<name>A0ABS5XHL1_9GAMM</name>
<evidence type="ECO:0000313" key="2">
    <source>
        <dbReference type="EMBL" id="MBT8766763.1"/>
    </source>
</evidence>
<dbReference type="Pfam" id="PF09948">
    <property type="entry name" value="PpoB2"/>
    <property type="match status" value="1"/>
</dbReference>
<keyword evidence="3" id="KW-1185">Reference proteome</keyword>
<organism evidence="2 3">
    <name type="scientific">Metapseudomonas boanensis</name>
    <dbReference type="NCBI Taxonomy" id="2822138"/>
    <lineage>
        <taxon>Bacteria</taxon>
        <taxon>Pseudomonadati</taxon>
        <taxon>Pseudomonadota</taxon>
        <taxon>Gammaproteobacteria</taxon>
        <taxon>Pseudomonadales</taxon>
        <taxon>Pseudomonadaceae</taxon>
        <taxon>Metapseudomonas</taxon>
    </lineage>
</organism>
<proteinExistence type="predicted"/>
<feature type="transmembrane region" description="Helical" evidence="1">
    <location>
        <begin position="55"/>
        <end position="78"/>
    </location>
</feature>
<feature type="transmembrane region" description="Helical" evidence="1">
    <location>
        <begin position="90"/>
        <end position="110"/>
    </location>
</feature>
<dbReference type="Proteomes" id="UP001519667">
    <property type="component" value="Unassembled WGS sequence"/>
</dbReference>
<gene>
    <name evidence="2" type="ORF">J7302_11605</name>
</gene>
<dbReference type="EMBL" id="JAGTIS010000005">
    <property type="protein sequence ID" value="MBT8766763.1"/>
    <property type="molecule type" value="Genomic_DNA"/>
</dbReference>
<keyword evidence="1" id="KW-0472">Membrane</keyword>
<dbReference type="RefSeq" id="WP_215374138.1">
    <property type="nucleotide sequence ID" value="NZ_JAGTIS010000005.1"/>
</dbReference>
<feature type="transmembrane region" description="Helical" evidence="1">
    <location>
        <begin position="12"/>
        <end position="43"/>
    </location>
</feature>
<keyword evidence="1" id="KW-0812">Transmembrane</keyword>
<comment type="caution">
    <text evidence="2">The sequence shown here is derived from an EMBL/GenBank/DDBJ whole genome shotgun (WGS) entry which is preliminary data.</text>
</comment>